<dbReference type="EMBL" id="AMCI01005049">
    <property type="protein sequence ID" value="EJW96901.1"/>
    <property type="molecule type" value="Genomic_DNA"/>
</dbReference>
<evidence type="ECO:0000256" key="4">
    <source>
        <dbReference type="ARBA" id="ARBA00022989"/>
    </source>
</evidence>
<proteinExistence type="predicted"/>
<feature type="compositionally biased region" description="Polar residues" evidence="6">
    <location>
        <begin position="635"/>
        <end position="644"/>
    </location>
</feature>
<keyword evidence="3 7" id="KW-0812">Transmembrane</keyword>
<evidence type="ECO:0000313" key="8">
    <source>
        <dbReference type="EMBL" id="EJW96901.1"/>
    </source>
</evidence>
<feature type="transmembrane region" description="Helical" evidence="7">
    <location>
        <begin position="590"/>
        <end position="611"/>
    </location>
</feature>
<feature type="transmembrane region" description="Helical" evidence="7">
    <location>
        <begin position="335"/>
        <end position="352"/>
    </location>
</feature>
<dbReference type="AlphaFoldDB" id="J9FPM3"/>
<evidence type="ECO:0000256" key="6">
    <source>
        <dbReference type="SAM" id="MobiDB-lite"/>
    </source>
</evidence>
<feature type="transmembrane region" description="Helical" evidence="7">
    <location>
        <begin position="20"/>
        <end position="37"/>
    </location>
</feature>
<feature type="transmembrane region" description="Helical" evidence="7">
    <location>
        <begin position="364"/>
        <end position="387"/>
    </location>
</feature>
<feature type="region of interest" description="Disordered" evidence="6">
    <location>
        <begin position="618"/>
        <end position="653"/>
    </location>
</feature>
<name>J9FPM3_9ZZZZ</name>
<comment type="caution">
    <text evidence="8">The sequence shown here is derived from an EMBL/GenBank/DDBJ whole genome shotgun (WGS) entry which is preliminary data.</text>
</comment>
<sequence length="653" mass="74489">MSRLNFTATKAAGVSLLRVMRPLGIVALLMTGVSFYFQNSTSTEAQVNLRTLLFSMKQQSPAVEIPEGVFYNGVPNINLFVQKKNAETGMLYQTIIYKTDQGFEKAQIVLADSARLEMTADKLHLKLDLWNGEQFQALQSDGGANMLSNNNGEPYDRETFNYKQLLIDFDSNFNLMDKELLTGMPQAKNMKQIEHSVDSMEHELDSVGRAYYADLNRSYYRIRSLRRADSLQLAAILQGKVQRKSSSQVTKVPTVASIEANASNIEMENARQLARSTVRSMQSDLEWKTMVVSDGDYNIRRHWVEWHQKMTLSLACIIFFFVGAPLGAIIRKGGLGMPTVISVAIFIFWYIINTSSMKMARDGSINMALGMWISTLVIAPFGIFITYKANRDSVVFNLDAYRSLLFRWLGIRTKRHLVRKEVIIEDPRMDLVPGWLDALREDCRAYNQRKQLLRAPNYVQTFFRYEQDEAAKQIRDRIESLVEELSNSRDSKVLALLNEFPSIYAAAHTSPFHSHRANVLAGIFFPLGLILWFRIWRFRLRLLRDLRITVRTCDQLDQVISGRREEVNDGMATDAEQLASRRFRKRMGRVVKGAVVVLFLALLATIVWNGWKRQKHQRAKAQTEQADRPGDSASGKGNSSSDFRSPSPMLPVR</sequence>
<feature type="transmembrane region" description="Helical" evidence="7">
    <location>
        <begin position="310"/>
        <end position="329"/>
    </location>
</feature>
<dbReference type="Pfam" id="PF03739">
    <property type="entry name" value="LptF_LptG"/>
    <property type="match status" value="1"/>
</dbReference>
<evidence type="ECO:0000256" key="5">
    <source>
        <dbReference type="ARBA" id="ARBA00023136"/>
    </source>
</evidence>
<dbReference type="GO" id="GO:0043190">
    <property type="term" value="C:ATP-binding cassette (ABC) transporter complex"/>
    <property type="evidence" value="ECO:0007669"/>
    <property type="project" value="TreeGrafter"/>
</dbReference>
<protein>
    <submittedName>
        <fullName evidence="8">Permease YjgP/YjgQ family protein</fullName>
    </submittedName>
</protein>
<evidence type="ECO:0000256" key="1">
    <source>
        <dbReference type="ARBA" id="ARBA00004651"/>
    </source>
</evidence>
<evidence type="ECO:0000256" key="3">
    <source>
        <dbReference type="ARBA" id="ARBA00022692"/>
    </source>
</evidence>
<keyword evidence="5 7" id="KW-0472">Membrane</keyword>
<comment type="subcellular location">
    <subcellularLocation>
        <location evidence="1">Cell membrane</location>
        <topology evidence="1">Multi-pass membrane protein</topology>
    </subcellularLocation>
</comment>
<dbReference type="PANTHER" id="PTHR33529:SF6">
    <property type="entry name" value="YJGP_YJGQ FAMILY PERMEASE"/>
    <property type="match status" value="1"/>
</dbReference>
<evidence type="ECO:0000256" key="7">
    <source>
        <dbReference type="SAM" id="Phobius"/>
    </source>
</evidence>
<accession>J9FPM3</accession>
<dbReference type="GO" id="GO:0015920">
    <property type="term" value="P:lipopolysaccharide transport"/>
    <property type="evidence" value="ECO:0007669"/>
    <property type="project" value="TreeGrafter"/>
</dbReference>
<dbReference type="PANTHER" id="PTHR33529">
    <property type="entry name" value="SLR0882 PROTEIN-RELATED"/>
    <property type="match status" value="1"/>
</dbReference>
<evidence type="ECO:0000256" key="2">
    <source>
        <dbReference type="ARBA" id="ARBA00022475"/>
    </source>
</evidence>
<organism evidence="8">
    <name type="scientific">gut metagenome</name>
    <dbReference type="NCBI Taxonomy" id="749906"/>
    <lineage>
        <taxon>unclassified sequences</taxon>
        <taxon>metagenomes</taxon>
        <taxon>organismal metagenomes</taxon>
    </lineage>
</organism>
<keyword evidence="4 7" id="KW-1133">Transmembrane helix</keyword>
<feature type="transmembrane region" description="Helical" evidence="7">
    <location>
        <begin position="517"/>
        <end position="536"/>
    </location>
</feature>
<reference evidence="8" key="1">
    <citation type="journal article" date="2012" name="PLoS ONE">
        <title>Gene sets for utilization of primary and secondary nutrition supplies in the distal gut of endangered iberian lynx.</title>
        <authorList>
            <person name="Alcaide M."/>
            <person name="Messina E."/>
            <person name="Richter M."/>
            <person name="Bargiela R."/>
            <person name="Peplies J."/>
            <person name="Huws S.A."/>
            <person name="Newbold C.J."/>
            <person name="Golyshin P.N."/>
            <person name="Simon M.A."/>
            <person name="Lopez G."/>
            <person name="Yakimov M.M."/>
            <person name="Ferrer M."/>
        </authorList>
    </citation>
    <scope>NUCLEOTIDE SEQUENCE</scope>
</reference>
<gene>
    <name evidence="8" type="ORF">EVA_14994</name>
</gene>
<dbReference type="InterPro" id="IPR005495">
    <property type="entry name" value="LptG/LptF_permease"/>
</dbReference>
<keyword evidence="2" id="KW-1003">Cell membrane</keyword>